<dbReference type="Proteomes" id="UP000600946">
    <property type="component" value="Unassembled WGS sequence"/>
</dbReference>
<comment type="caution">
    <text evidence="2">The sequence shown here is derived from an EMBL/GenBank/DDBJ whole genome shotgun (WGS) entry which is preliminary data.</text>
</comment>
<name>A0ABQ2ZNE5_9ACTN</name>
<evidence type="ECO:0000256" key="1">
    <source>
        <dbReference type="SAM" id="MobiDB-lite"/>
    </source>
</evidence>
<reference evidence="3" key="1">
    <citation type="journal article" date="2019" name="Int. J. Syst. Evol. Microbiol.">
        <title>The Global Catalogue of Microorganisms (GCM) 10K type strain sequencing project: providing services to taxonomists for standard genome sequencing and annotation.</title>
        <authorList>
            <consortium name="The Broad Institute Genomics Platform"/>
            <consortium name="The Broad Institute Genome Sequencing Center for Infectious Disease"/>
            <person name="Wu L."/>
            <person name="Ma J."/>
        </authorList>
    </citation>
    <scope>NUCLEOTIDE SEQUENCE [LARGE SCALE GENOMIC DNA]</scope>
    <source>
        <strain evidence="3">JCM 4594</strain>
    </source>
</reference>
<dbReference type="EMBL" id="BMUU01000001">
    <property type="protein sequence ID" value="GGY19958.1"/>
    <property type="molecule type" value="Genomic_DNA"/>
</dbReference>
<evidence type="ECO:0000313" key="3">
    <source>
        <dbReference type="Proteomes" id="UP000600946"/>
    </source>
</evidence>
<gene>
    <name evidence="2" type="ORF">GCM10010326_11340</name>
</gene>
<organism evidence="2 3">
    <name type="scientific">Streptomyces xanthochromogenes</name>
    <dbReference type="NCBI Taxonomy" id="67384"/>
    <lineage>
        <taxon>Bacteria</taxon>
        <taxon>Bacillati</taxon>
        <taxon>Actinomycetota</taxon>
        <taxon>Actinomycetes</taxon>
        <taxon>Kitasatosporales</taxon>
        <taxon>Streptomycetaceae</taxon>
        <taxon>Streptomyces</taxon>
    </lineage>
</organism>
<sequence length="68" mass="7248">MDIEGRRRWTGAGVGVPDDAARIHRRAGAAARAWPAAAHGEGARGGTRSPFGSRPGRLRIVPVARDHR</sequence>
<proteinExistence type="predicted"/>
<protein>
    <submittedName>
        <fullName evidence="2">Uncharacterized protein</fullName>
    </submittedName>
</protein>
<feature type="region of interest" description="Disordered" evidence="1">
    <location>
        <begin position="34"/>
        <end position="68"/>
    </location>
</feature>
<evidence type="ECO:0000313" key="2">
    <source>
        <dbReference type="EMBL" id="GGY19958.1"/>
    </source>
</evidence>
<keyword evidence="3" id="KW-1185">Reference proteome</keyword>
<accession>A0ABQ2ZNE5</accession>